<dbReference type="EMBL" id="CAXAMN010021485">
    <property type="protein sequence ID" value="CAK9060144.1"/>
    <property type="molecule type" value="Genomic_DNA"/>
</dbReference>
<protein>
    <submittedName>
        <fullName evidence="1">Uncharacterized protein</fullName>
    </submittedName>
</protein>
<dbReference type="Proteomes" id="UP001642484">
    <property type="component" value="Unassembled WGS sequence"/>
</dbReference>
<sequence length="258" mass="29035">MAVDDEDQYDKTTMLVHCGIVVSVVAILVVPMCLYIAGPANFLIQLLKWLPDNPGWGWFLGWALLLFVLSMLGLPFWPPACALSGLMFGLNQGTLLNFLVLYATTIGSTLLAKTLLQEPVRRWLDSGHFPAAQQAFKCLEEADDSLQFLVLFRFLIIPIWMKNYAPATLRIPVWKILAAAFPHTIWISFLYSALGASLQDAEDLLTHGSEFKLSDLKWQHTLLFISAAVASLLISLYSYRKYSEATSEERTHLLRKEP</sequence>
<accession>A0ABP0NCN1</accession>
<name>A0ABP0NCN1_9DINO</name>
<reference evidence="1 3" key="1">
    <citation type="submission" date="2024-02" db="EMBL/GenBank/DDBJ databases">
        <authorList>
            <person name="Chen Y."/>
            <person name="Shah S."/>
            <person name="Dougan E. K."/>
            <person name="Thang M."/>
            <person name="Chan C."/>
        </authorList>
    </citation>
    <scope>NUCLEOTIDE SEQUENCE [LARGE SCALE GENOMIC DNA]</scope>
</reference>
<dbReference type="PANTHER" id="PTHR12677">
    <property type="entry name" value="GOLGI APPARATUS MEMBRANE PROTEIN TVP38-RELATED"/>
    <property type="match status" value="1"/>
</dbReference>
<dbReference type="PANTHER" id="PTHR12677:SF59">
    <property type="entry name" value="GOLGI APPARATUS MEMBRANE PROTEIN TVP38-RELATED"/>
    <property type="match status" value="1"/>
</dbReference>
<evidence type="ECO:0000313" key="2">
    <source>
        <dbReference type="EMBL" id="CAK9060278.1"/>
    </source>
</evidence>
<dbReference type="InterPro" id="IPR015414">
    <property type="entry name" value="TMEM64"/>
</dbReference>
<gene>
    <name evidence="1" type="ORF">CCMP2556_LOCUS29592</name>
    <name evidence="2" type="ORF">CCMP2556_LOCUS29651</name>
</gene>
<evidence type="ECO:0000313" key="1">
    <source>
        <dbReference type="EMBL" id="CAK9060144.1"/>
    </source>
</evidence>
<keyword evidence="3" id="KW-1185">Reference proteome</keyword>
<comment type="caution">
    <text evidence="1">The sequence shown here is derived from an EMBL/GenBank/DDBJ whole genome shotgun (WGS) entry which is preliminary data.</text>
</comment>
<proteinExistence type="predicted"/>
<dbReference type="EMBL" id="CAXAMN010021496">
    <property type="protein sequence ID" value="CAK9060278.1"/>
    <property type="molecule type" value="Genomic_DNA"/>
</dbReference>
<evidence type="ECO:0000313" key="3">
    <source>
        <dbReference type="Proteomes" id="UP001642484"/>
    </source>
</evidence>
<organism evidence="1 3">
    <name type="scientific">Durusdinium trenchii</name>
    <dbReference type="NCBI Taxonomy" id="1381693"/>
    <lineage>
        <taxon>Eukaryota</taxon>
        <taxon>Sar</taxon>
        <taxon>Alveolata</taxon>
        <taxon>Dinophyceae</taxon>
        <taxon>Suessiales</taxon>
        <taxon>Symbiodiniaceae</taxon>
        <taxon>Durusdinium</taxon>
    </lineage>
</organism>